<reference evidence="1" key="1">
    <citation type="submission" date="2021-01" db="EMBL/GenBank/DDBJ databases">
        <authorList>
            <person name="Corre E."/>
            <person name="Pelletier E."/>
            <person name="Niang G."/>
            <person name="Scheremetjew M."/>
            <person name="Finn R."/>
            <person name="Kale V."/>
            <person name="Holt S."/>
            <person name="Cochrane G."/>
            <person name="Meng A."/>
            <person name="Brown T."/>
            <person name="Cohen L."/>
        </authorList>
    </citation>
    <scope>NUCLEOTIDE SEQUENCE</scope>
    <source>
        <strain evidence="1">SoJaBio B1-5/56/2</strain>
    </source>
</reference>
<name>A0A7S4KQQ2_9EUKA</name>
<accession>A0A7S4KQQ2</accession>
<sequence>MGCFFYLFMKSIETLQSSLLQRDVQEFEKAFGELLDESAKGQSFQIGFPCMIFAMDMIDEITLEKFRMMCQWCNCADRKSCAAYAALHGHIEPLRLVLATLSREEKGHLRPLFSILIDEGKYEVVYMLLDSHVYPDPDDFTLWPLLASLDTLDVFHRIIEYNALENVLDVKYFDSLKSYCRNLLSDTFLSNEKKQNVRNFLHEFESHSVL</sequence>
<gene>
    <name evidence="1" type="ORF">NAES01612_LOCUS9962</name>
</gene>
<dbReference type="AlphaFoldDB" id="A0A7S4KQQ2"/>
<protein>
    <recommendedName>
        <fullName evidence="2">Nuclear pore complex protein Nup85</fullName>
    </recommendedName>
</protein>
<dbReference type="EMBL" id="HBKR01015054">
    <property type="protein sequence ID" value="CAE2302519.1"/>
    <property type="molecule type" value="Transcribed_RNA"/>
</dbReference>
<evidence type="ECO:0000313" key="1">
    <source>
        <dbReference type="EMBL" id="CAE2302519.1"/>
    </source>
</evidence>
<evidence type="ECO:0008006" key="2">
    <source>
        <dbReference type="Google" id="ProtNLM"/>
    </source>
</evidence>
<organism evidence="1">
    <name type="scientific">Paramoeba aestuarina</name>
    <dbReference type="NCBI Taxonomy" id="180227"/>
    <lineage>
        <taxon>Eukaryota</taxon>
        <taxon>Amoebozoa</taxon>
        <taxon>Discosea</taxon>
        <taxon>Flabellinia</taxon>
        <taxon>Dactylopodida</taxon>
        <taxon>Paramoebidae</taxon>
        <taxon>Paramoeba</taxon>
    </lineage>
</organism>
<proteinExistence type="predicted"/>